<proteinExistence type="inferred from homology"/>
<dbReference type="Gene3D" id="3.40.50.720">
    <property type="entry name" value="NAD(P)-binding Rossmann-like Domain"/>
    <property type="match status" value="1"/>
</dbReference>
<protein>
    <recommendedName>
        <fullName evidence="2">Ubiquitin-like modifier-activating enzyme 5</fullName>
    </recommendedName>
</protein>
<keyword evidence="3" id="KW-0479">Metal-binding</keyword>
<comment type="caution">
    <text evidence="9">The sequence shown here is derived from an EMBL/GenBank/DDBJ whole genome shotgun (WGS) entry which is preliminary data.</text>
</comment>
<keyword evidence="5" id="KW-0833">Ubl conjugation pathway</keyword>
<dbReference type="PROSITE" id="PS00065">
    <property type="entry name" value="D_2_HYDROXYACID_DH_1"/>
    <property type="match status" value="1"/>
</dbReference>
<name>A0AAV7EDQ3_ARIFI</name>
<evidence type="ECO:0000259" key="8">
    <source>
        <dbReference type="Pfam" id="PF00899"/>
    </source>
</evidence>
<keyword evidence="4" id="KW-0547">Nucleotide-binding</keyword>
<evidence type="ECO:0000256" key="4">
    <source>
        <dbReference type="ARBA" id="ARBA00022741"/>
    </source>
</evidence>
<dbReference type="GO" id="GO:0005829">
    <property type="term" value="C:cytosol"/>
    <property type="evidence" value="ECO:0007669"/>
    <property type="project" value="TreeGrafter"/>
</dbReference>
<dbReference type="GO" id="GO:0046872">
    <property type="term" value="F:metal ion binding"/>
    <property type="evidence" value="ECO:0007669"/>
    <property type="project" value="UniProtKB-KW"/>
</dbReference>
<dbReference type="GO" id="GO:0071566">
    <property type="term" value="F:UFM1 activating enzyme activity"/>
    <property type="evidence" value="ECO:0007669"/>
    <property type="project" value="TreeGrafter"/>
</dbReference>
<dbReference type="Proteomes" id="UP000825729">
    <property type="component" value="Unassembled WGS sequence"/>
</dbReference>
<dbReference type="CDD" id="cd00757">
    <property type="entry name" value="ThiF_MoeB_HesA_family"/>
    <property type="match status" value="1"/>
</dbReference>
<dbReference type="SUPFAM" id="SSF69572">
    <property type="entry name" value="Activating enzymes of the ubiquitin-like proteins"/>
    <property type="match status" value="1"/>
</dbReference>
<organism evidence="9 10">
    <name type="scientific">Aristolochia fimbriata</name>
    <name type="common">White veined hardy Dutchman's pipe vine</name>
    <dbReference type="NCBI Taxonomy" id="158543"/>
    <lineage>
        <taxon>Eukaryota</taxon>
        <taxon>Viridiplantae</taxon>
        <taxon>Streptophyta</taxon>
        <taxon>Embryophyta</taxon>
        <taxon>Tracheophyta</taxon>
        <taxon>Spermatophyta</taxon>
        <taxon>Magnoliopsida</taxon>
        <taxon>Magnoliidae</taxon>
        <taxon>Piperales</taxon>
        <taxon>Aristolochiaceae</taxon>
        <taxon>Aristolochia</taxon>
    </lineage>
</organism>
<dbReference type="GO" id="GO:0071569">
    <property type="term" value="P:protein ufmylation"/>
    <property type="evidence" value="ECO:0007669"/>
    <property type="project" value="TreeGrafter"/>
</dbReference>
<sequence length="418" mass="45741">MEEELKGMVEDLQVLKGSLATLEKRVQNVTSLAKTTPTRRSKVKDMSSEVIDSNPYSRLMALQRMGIVENYEQIRDFSVAIVGVGGVGSVAAEMLTRCGIGRLLLYDYDTVELANMNRLFFRPEQVGMTKTDAAVHTLSEINPDVVLESYTMNITTVKGFETFTESLQNKKFSTSKHGTGVDLVLSCVDNYEARMAVNQACNELGQTWMESGVSEDAVSGHIQLLVPGETACFACAPPLVVASGVDERTLKREGVCAASLPTTMGVVAGLLVQNTLKYLLGFGQVSPYLGYNSLKDFFPTMEMKPNPQCSNSACLNRQKEYILAKPARDASAKAKMEAEASSQTEGPLHLDNEWNISVVDDSEIEGSTSNKSDALPEGLVRELPISDNYENKMIPVETNAVTDDLDYLRKQLDALNAD</sequence>
<comment type="similarity">
    <text evidence="1">Belongs to the ubiquitin-activating E1 family. UBA5 subfamily.</text>
</comment>
<reference evidence="9 10" key="1">
    <citation type="submission" date="2021-07" db="EMBL/GenBank/DDBJ databases">
        <title>The Aristolochia fimbriata genome: insights into angiosperm evolution, floral development and chemical biosynthesis.</title>
        <authorList>
            <person name="Jiao Y."/>
        </authorList>
    </citation>
    <scope>NUCLEOTIDE SEQUENCE [LARGE SCALE GENOMIC DNA]</scope>
    <source>
        <strain evidence="9">IBCAS-2021</strain>
        <tissue evidence="9">Leaf</tissue>
    </source>
</reference>
<gene>
    <name evidence="9" type="ORF">H6P81_012119</name>
</gene>
<evidence type="ECO:0000256" key="5">
    <source>
        <dbReference type="ARBA" id="ARBA00022786"/>
    </source>
</evidence>
<dbReference type="InterPro" id="IPR045886">
    <property type="entry name" value="ThiF/MoeB/HesA"/>
</dbReference>
<dbReference type="PANTHER" id="PTHR10953:SF9">
    <property type="entry name" value="UBIQUITIN-LIKE MODIFIER-ACTIVATING ENZYME 5"/>
    <property type="match status" value="1"/>
</dbReference>
<accession>A0AAV7EDQ3</accession>
<feature type="domain" description="THIF-type NAD/FAD binding fold" evidence="8">
    <location>
        <begin position="56"/>
        <end position="310"/>
    </location>
</feature>
<dbReference type="InterPro" id="IPR029752">
    <property type="entry name" value="D-isomer_DH_CS1"/>
</dbReference>
<keyword evidence="6" id="KW-0862">Zinc</keyword>
<dbReference type="GO" id="GO:0005524">
    <property type="term" value="F:ATP binding"/>
    <property type="evidence" value="ECO:0007669"/>
    <property type="project" value="UniProtKB-KW"/>
</dbReference>
<dbReference type="InterPro" id="IPR035985">
    <property type="entry name" value="Ubiquitin-activating_enz"/>
</dbReference>
<dbReference type="InterPro" id="IPR000594">
    <property type="entry name" value="ThiF_NAD_FAD-bd"/>
</dbReference>
<dbReference type="AlphaFoldDB" id="A0AAV7EDQ3"/>
<keyword evidence="10" id="KW-1185">Reference proteome</keyword>
<evidence type="ECO:0000256" key="7">
    <source>
        <dbReference type="ARBA" id="ARBA00022840"/>
    </source>
</evidence>
<evidence type="ECO:0000313" key="9">
    <source>
        <dbReference type="EMBL" id="KAG9445991.1"/>
    </source>
</evidence>
<evidence type="ECO:0000256" key="6">
    <source>
        <dbReference type="ARBA" id="ARBA00022833"/>
    </source>
</evidence>
<dbReference type="EMBL" id="JAINDJ010000005">
    <property type="protein sequence ID" value="KAG9445991.1"/>
    <property type="molecule type" value="Genomic_DNA"/>
</dbReference>
<dbReference type="Pfam" id="PF00899">
    <property type="entry name" value="ThiF"/>
    <property type="match status" value="1"/>
</dbReference>
<dbReference type="PANTHER" id="PTHR10953">
    <property type="entry name" value="UBIQUITIN-ACTIVATING ENZYME E1"/>
    <property type="match status" value="1"/>
</dbReference>
<keyword evidence="7" id="KW-0067">ATP-binding</keyword>
<dbReference type="FunFam" id="3.40.50.720:FF:000066">
    <property type="entry name" value="Putative ubiquitin-like modifier-activating enzyme 5"/>
    <property type="match status" value="1"/>
</dbReference>
<evidence type="ECO:0000256" key="3">
    <source>
        <dbReference type="ARBA" id="ARBA00022723"/>
    </source>
</evidence>
<evidence type="ECO:0000313" key="10">
    <source>
        <dbReference type="Proteomes" id="UP000825729"/>
    </source>
</evidence>
<evidence type="ECO:0000256" key="1">
    <source>
        <dbReference type="ARBA" id="ARBA00005339"/>
    </source>
</evidence>
<evidence type="ECO:0000256" key="2">
    <source>
        <dbReference type="ARBA" id="ARBA00016279"/>
    </source>
</evidence>